<feature type="region of interest" description="Disordered" evidence="1">
    <location>
        <begin position="219"/>
        <end position="242"/>
    </location>
</feature>
<evidence type="ECO:0000256" key="1">
    <source>
        <dbReference type="SAM" id="MobiDB-lite"/>
    </source>
</evidence>
<sequence>MGRASGSLARHRRSSGASPSGTPARSGSLWTTWYATTYGLFESKGPRPVAACTSMAPIANTSAAGPTSRGRWNCSGAMNGGVPISRPVSVRTSLSLGREMPKSMTFGPSAARRTLLGFRSRWTTPARWMSRSASASPAPSLRSSAASRGPFRLTRSDSVGPSVNRVAIQGRAASGSASTTGAVNAPLTRRAASTSCRKRALNSGSAACSRWITFTARRSPESDLASRTTPMPPEPSQSSSRYLPAYSGCSASGTGPELRSGGIVHPRVCSLGRATHGPGARDARSLVDDACDVGVAC</sequence>
<dbReference type="Proteomes" id="UP000731519">
    <property type="component" value="Unassembled WGS sequence"/>
</dbReference>
<evidence type="ECO:0000313" key="2">
    <source>
        <dbReference type="EMBL" id="KAF0647848.1"/>
    </source>
</evidence>
<keyword evidence="3" id="KW-1185">Reference proteome</keyword>
<feature type="region of interest" description="Disordered" evidence="1">
    <location>
        <begin position="127"/>
        <end position="158"/>
    </location>
</feature>
<feature type="region of interest" description="Disordered" evidence="1">
    <location>
        <begin position="1"/>
        <end position="26"/>
    </location>
</feature>
<dbReference type="EMBL" id="ASYR01000031">
    <property type="protein sequence ID" value="KAF0647848.1"/>
    <property type="molecule type" value="Genomic_DNA"/>
</dbReference>
<feature type="compositionally biased region" description="Low complexity" evidence="1">
    <location>
        <begin position="127"/>
        <end position="150"/>
    </location>
</feature>
<gene>
    <name evidence="2" type="ORF">K701_21710</name>
</gene>
<accession>A0ABQ6XPZ4</accession>
<feature type="compositionally biased region" description="Polar residues" evidence="1">
    <location>
        <begin position="15"/>
        <end position="26"/>
    </location>
</feature>
<evidence type="ECO:0000313" key="3">
    <source>
        <dbReference type="Proteomes" id="UP000731519"/>
    </source>
</evidence>
<organism evidence="2 3">
    <name type="scientific">Streptomyces fradiae ATCC 10745 = DSM 40063</name>
    <dbReference type="NCBI Taxonomy" id="1319510"/>
    <lineage>
        <taxon>Bacteria</taxon>
        <taxon>Bacillati</taxon>
        <taxon>Actinomycetota</taxon>
        <taxon>Actinomycetes</taxon>
        <taxon>Kitasatosporales</taxon>
        <taxon>Streptomycetaceae</taxon>
        <taxon>Streptomyces</taxon>
    </lineage>
</organism>
<comment type="caution">
    <text evidence="2">The sequence shown here is derived from an EMBL/GenBank/DDBJ whole genome shotgun (WGS) entry which is preliminary data.</text>
</comment>
<reference evidence="2 3" key="1">
    <citation type="submission" date="2013-05" db="EMBL/GenBank/DDBJ databases">
        <title>Genome Sequence of Streptomyces fradiae.</title>
        <authorList>
            <person name="Kirby R."/>
        </authorList>
    </citation>
    <scope>NUCLEOTIDE SEQUENCE [LARGE SCALE GENOMIC DNA]</scope>
    <source>
        <strain evidence="2 3">ATCC 10745</strain>
    </source>
</reference>
<name>A0ABQ6XPZ4_STRFR</name>
<proteinExistence type="predicted"/>
<protein>
    <submittedName>
        <fullName evidence="2">Uncharacterized protein</fullName>
    </submittedName>
</protein>